<dbReference type="InterPro" id="IPR040452">
    <property type="entry name" value="SfsA_C"/>
</dbReference>
<dbReference type="AlphaFoldDB" id="A0A1W1WQP7"/>
<dbReference type="PANTHER" id="PTHR30545:SF2">
    <property type="entry name" value="SUGAR FERMENTATION STIMULATION PROTEIN A"/>
    <property type="match status" value="1"/>
</dbReference>
<feature type="domain" description="Sugar fermentation stimulation protein C-terminal" evidence="1">
    <location>
        <begin position="86"/>
        <end position="213"/>
    </location>
</feature>
<dbReference type="EMBL" id="FWWZ01000001">
    <property type="protein sequence ID" value="SMC08525.1"/>
    <property type="molecule type" value="Genomic_DNA"/>
</dbReference>
<gene>
    <name evidence="3" type="ORF">SAMN05660197_0277</name>
</gene>
<feature type="domain" description="SfsA N-terminal OB" evidence="2">
    <location>
        <begin position="18"/>
        <end position="82"/>
    </location>
</feature>
<dbReference type="InterPro" id="IPR005224">
    <property type="entry name" value="SfsA"/>
</dbReference>
<protein>
    <submittedName>
        <fullName evidence="3">Sugar fermentation stimulation protein A</fullName>
    </submittedName>
</protein>
<dbReference type="STRING" id="1069081.SAMN05660197_0277"/>
<evidence type="ECO:0000313" key="3">
    <source>
        <dbReference type="EMBL" id="SMC08525.1"/>
    </source>
</evidence>
<evidence type="ECO:0000313" key="4">
    <source>
        <dbReference type="Proteomes" id="UP000192602"/>
    </source>
</evidence>
<sequence>MILFDLKSLGELTTGSLLKRENRFLATALVHNQIKKVHIADTGRLEEILTPNRELLLLKNRPGLKTDYTLIAAKMEEGWVLINTKLHRPIAQKAIEQGVLGFIPKTLQAEVTFQKSRLDFKADNAYIELKGCSLVQENICLFPNAPTSRGVKHIQDLIQAKEQGFDAYILIMAVRQCDCFKPHPTRDPTFKAIFTQALAQGVDFRGFFIRIDPNLHICYDGELPLCPDEL</sequence>
<name>A0A1W1WQP7_9BACT</name>
<evidence type="ECO:0000259" key="1">
    <source>
        <dbReference type="Pfam" id="PF03749"/>
    </source>
</evidence>
<dbReference type="GO" id="GO:0003677">
    <property type="term" value="F:DNA binding"/>
    <property type="evidence" value="ECO:0007669"/>
    <property type="project" value="InterPro"/>
</dbReference>
<reference evidence="4" key="1">
    <citation type="submission" date="2017-04" db="EMBL/GenBank/DDBJ databases">
        <authorList>
            <person name="Varghese N."/>
            <person name="Submissions S."/>
        </authorList>
    </citation>
    <scope>NUCLEOTIDE SEQUENCE [LARGE SCALE GENOMIC DNA]</scope>
    <source>
        <strain evidence="4">DSM 16512</strain>
    </source>
</reference>
<proteinExistence type="predicted"/>
<dbReference type="InterPro" id="IPR041465">
    <property type="entry name" value="SfsA_N"/>
</dbReference>
<accession>A0A1W1WQP7</accession>
<dbReference type="PANTHER" id="PTHR30545">
    <property type="entry name" value="SUGAR FERMENTATION STIMULATION PROTEIN A"/>
    <property type="match status" value="1"/>
</dbReference>
<dbReference type="Pfam" id="PF03749">
    <property type="entry name" value="SfsA"/>
    <property type="match status" value="1"/>
</dbReference>
<dbReference type="OrthoDB" id="9802365at2"/>
<dbReference type="Proteomes" id="UP000192602">
    <property type="component" value="Unassembled WGS sequence"/>
</dbReference>
<dbReference type="Gene3D" id="2.40.50.580">
    <property type="match status" value="1"/>
</dbReference>
<organism evidence="3 4">
    <name type="scientific">Nitratiruptor tergarcus DSM 16512</name>
    <dbReference type="NCBI Taxonomy" id="1069081"/>
    <lineage>
        <taxon>Bacteria</taxon>
        <taxon>Pseudomonadati</taxon>
        <taxon>Campylobacterota</taxon>
        <taxon>Epsilonproteobacteria</taxon>
        <taxon>Nautiliales</taxon>
        <taxon>Nitratiruptoraceae</taxon>
        <taxon>Nitratiruptor</taxon>
    </lineage>
</organism>
<dbReference type="Gene3D" id="3.40.1350.60">
    <property type="match status" value="1"/>
</dbReference>
<dbReference type="RefSeq" id="WP_084274802.1">
    <property type="nucleotide sequence ID" value="NZ_AP026671.1"/>
</dbReference>
<keyword evidence="4" id="KW-1185">Reference proteome</keyword>
<evidence type="ECO:0000259" key="2">
    <source>
        <dbReference type="Pfam" id="PF17746"/>
    </source>
</evidence>
<dbReference type="NCBIfam" id="TIGR00230">
    <property type="entry name" value="sfsA"/>
    <property type="match status" value="1"/>
</dbReference>
<dbReference type="Pfam" id="PF17746">
    <property type="entry name" value="SfsA_N"/>
    <property type="match status" value="1"/>
</dbReference>